<dbReference type="InterPro" id="IPR011989">
    <property type="entry name" value="ARM-like"/>
</dbReference>
<dbReference type="EMBL" id="UYYB01014475">
    <property type="protein sequence ID" value="VDM70037.1"/>
    <property type="molecule type" value="Genomic_DNA"/>
</dbReference>
<evidence type="ECO:0008006" key="10">
    <source>
        <dbReference type="Google" id="ProtNLM"/>
    </source>
</evidence>
<feature type="non-terminal residue" evidence="8">
    <location>
        <position position="1"/>
    </location>
</feature>
<keyword evidence="5" id="KW-0963">Cytoplasm</keyword>
<keyword evidence="4" id="KW-0813">Transport</keyword>
<evidence type="ECO:0000256" key="2">
    <source>
        <dbReference type="ARBA" id="ARBA00004496"/>
    </source>
</evidence>
<organism evidence="8 9">
    <name type="scientific">Strongylus vulgaris</name>
    <name type="common">Blood worm</name>
    <dbReference type="NCBI Taxonomy" id="40348"/>
    <lineage>
        <taxon>Eukaryota</taxon>
        <taxon>Metazoa</taxon>
        <taxon>Ecdysozoa</taxon>
        <taxon>Nematoda</taxon>
        <taxon>Chromadorea</taxon>
        <taxon>Rhabditida</taxon>
        <taxon>Rhabditina</taxon>
        <taxon>Rhabditomorpha</taxon>
        <taxon>Strongyloidea</taxon>
        <taxon>Strongylidae</taxon>
        <taxon>Strongylus</taxon>
    </lineage>
</organism>
<dbReference type="GO" id="GO:0006611">
    <property type="term" value="P:protein export from nucleus"/>
    <property type="evidence" value="ECO:0007669"/>
    <property type="project" value="TreeGrafter"/>
</dbReference>
<accession>A0A3P7J0T5</accession>
<keyword evidence="6" id="KW-0653">Protein transport</keyword>
<name>A0A3P7J0T5_STRVU</name>
<protein>
    <recommendedName>
        <fullName evidence="10">Importin N-terminal domain-containing protein</fullName>
    </recommendedName>
</protein>
<sequence length="261" mass="30276">GPPNLVSLESRREAEQLFHNIKQELTIETAGQVIRNTQNQFVLFQIAQMTGEIVLRDWVLLSKEQIINTYKMLLEFVAQREDLSHYAQTEFLRSVAMILKRGILDGKTGDQEELFEMIHNLLVNQHQRLQAIGGELISAITQQFSSSWRNTKFSITWDFHVKAKTEFEAGFYSLSFLNHIICRKLNNFFLKSIFGQTSYMILLFNPQDTGLRRLLEMSLKTLHALASQSDILPDEFARRICDKFLEVDLFFLRVSVVPSIK</sequence>
<comment type="subcellular location">
    <subcellularLocation>
        <location evidence="2">Cytoplasm</location>
    </subcellularLocation>
    <subcellularLocation>
        <location evidence="1">Nucleus</location>
    </subcellularLocation>
</comment>
<dbReference type="Gene3D" id="1.25.10.10">
    <property type="entry name" value="Leucine-rich Repeat Variant"/>
    <property type="match status" value="1"/>
</dbReference>
<evidence type="ECO:0000256" key="5">
    <source>
        <dbReference type="ARBA" id="ARBA00022490"/>
    </source>
</evidence>
<dbReference type="PANTHER" id="PTHR12596:SF1">
    <property type="entry name" value="EXPORTIN-4"/>
    <property type="match status" value="1"/>
</dbReference>
<proteinExistence type="inferred from homology"/>
<dbReference type="Proteomes" id="UP000270094">
    <property type="component" value="Unassembled WGS sequence"/>
</dbReference>
<dbReference type="PANTHER" id="PTHR12596">
    <property type="entry name" value="EXPORTIN 4,7-RELATED"/>
    <property type="match status" value="1"/>
</dbReference>
<evidence type="ECO:0000256" key="7">
    <source>
        <dbReference type="ARBA" id="ARBA00023242"/>
    </source>
</evidence>
<gene>
    <name evidence="8" type="ORF">SVUK_LOCUS5035</name>
</gene>
<evidence type="ECO:0000256" key="3">
    <source>
        <dbReference type="ARBA" id="ARBA00009466"/>
    </source>
</evidence>
<keyword evidence="7" id="KW-0539">Nucleus</keyword>
<dbReference type="GO" id="GO:0005737">
    <property type="term" value="C:cytoplasm"/>
    <property type="evidence" value="ECO:0007669"/>
    <property type="project" value="UniProtKB-SubCell"/>
</dbReference>
<evidence type="ECO:0000256" key="6">
    <source>
        <dbReference type="ARBA" id="ARBA00022927"/>
    </source>
</evidence>
<evidence type="ECO:0000256" key="1">
    <source>
        <dbReference type="ARBA" id="ARBA00004123"/>
    </source>
</evidence>
<dbReference type="OrthoDB" id="5548448at2759"/>
<keyword evidence="9" id="KW-1185">Reference proteome</keyword>
<evidence type="ECO:0000313" key="8">
    <source>
        <dbReference type="EMBL" id="VDM70037.1"/>
    </source>
</evidence>
<reference evidence="8 9" key="1">
    <citation type="submission" date="2018-11" db="EMBL/GenBank/DDBJ databases">
        <authorList>
            <consortium name="Pathogen Informatics"/>
        </authorList>
    </citation>
    <scope>NUCLEOTIDE SEQUENCE [LARGE SCALE GENOMIC DNA]</scope>
</reference>
<dbReference type="GO" id="GO:0005049">
    <property type="term" value="F:nuclear export signal receptor activity"/>
    <property type="evidence" value="ECO:0007669"/>
    <property type="project" value="InterPro"/>
</dbReference>
<dbReference type="GO" id="GO:0005643">
    <property type="term" value="C:nuclear pore"/>
    <property type="evidence" value="ECO:0007669"/>
    <property type="project" value="TreeGrafter"/>
</dbReference>
<evidence type="ECO:0000313" key="9">
    <source>
        <dbReference type="Proteomes" id="UP000270094"/>
    </source>
</evidence>
<comment type="similarity">
    <text evidence="3">Belongs to the exportin family.</text>
</comment>
<evidence type="ECO:0000256" key="4">
    <source>
        <dbReference type="ARBA" id="ARBA00022448"/>
    </source>
</evidence>
<dbReference type="AlphaFoldDB" id="A0A3P7J0T5"/>
<dbReference type="InterPro" id="IPR044189">
    <property type="entry name" value="XPO4/7-like"/>
</dbReference>